<dbReference type="SMART" id="SM00448">
    <property type="entry name" value="REC"/>
    <property type="match status" value="1"/>
</dbReference>
<feature type="modified residue" description="4-aspartylphosphate" evidence="3">
    <location>
        <position position="53"/>
    </location>
</feature>
<dbReference type="Gene3D" id="1.10.10.10">
    <property type="entry name" value="Winged helix-like DNA-binding domain superfamily/Winged helix DNA-binding domain"/>
    <property type="match status" value="1"/>
</dbReference>
<accession>A0A679IZF9</accession>
<reference evidence="6" key="1">
    <citation type="submission" date="2019-12" db="EMBL/GenBank/DDBJ databases">
        <authorList>
            <person name="Cremers G."/>
        </authorList>
    </citation>
    <scope>NUCLEOTIDE SEQUENCE</scope>
    <source>
        <strain evidence="6">Mbul1</strain>
    </source>
</reference>
<dbReference type="InterPro" id="IPR011006">
    <property type="entry name" value="CheY-like_superfamily"/>
</dbReference>
<feature type="domain" description="HTH luxR-type" evidence="4">
    <location>
        <begin position="142"/>
        <end position="207"/>
    </location>
</feature>
<evidence type="ECO:0000313" key="6">
    <source>
        <dbReference type="EMBL" id="CAA2104178.1"/>
    </source>
</evidence>
<evidence type="ECO:0000259" key="4">
    <source>
        <dbReference type="PROSITE" id="PS50043"/>
    </source>
</evidence>
<dbReference type="Pfam" id="PF00196">
    <property type="entry name" value="GerE"/>
    <property type="match status" value="1"/>
</dbReference>
<evidence type="ECO:0000256" key="1">
    <source>
        <dbReference type="ARBA" id="ARBA00022553"/>
    </source>
</evidence>
<dbReference type="InterPro" id="IPR039420">
    <property type="entry name" value="WalR-like"/>
</dbReference>
<dbReference type="CDD" id="cd17535">
    <property type="entry name" value="REC_NarL-like"/>
    <property type="match status" value="1"/>
</dbReference>
<gene>
    <name evidence="6" type="primary">bvgA</name>
    <name evidence="6" type="ORF">MBUL_02576</name>
</gene>
<dbReference type="EMBL" id="LR743504">
    <property type="protein sequence ID" value="CAA2104178.1"/>
    <property type="molecule type" value="Genomic_DNA"/>
</dbReference>
<dbReference type="Gene3D" id="3.40.50.2300">
    <property type="match status" value="1"/>
</dbReference>
<dbReference type="GO" id="GO:0000160">
    <property type="term" value="P:phosphorelay signal transduction system"/>
    <property type="evidence" value="ECO:0007669"/>
    <property type="project" value="InterPro"/>
</dbReference>
<dbReference type="PANTHER" id="PTHR43214:SF43">
    <property type="entry name" value="TWO-COMPONENT RESPONSE REGULATOR"/>
    <property type="match status" value="1"/>
</dbReference>
<dbReference type="GO" id="GO:0003677">
    <property type="term" value="F:DNA binding"/>
    <property type="evidence" value="ECO:0007669"/>
    <property type="project" value="UniProtKB-KW"/>
</dbReference>
<feature type="domain" description="Response regulatory" evidence="5">
    <location>
        <begin position="3"/>
        <end position="120"/>
    </location>
</feature>
<dbReference type="SMART" id="SM00421">
    <property type="entry name" value="HTH_LUXR"/>
    <property type="match status" value="1"/>
</dbReference>
<dbReference type="SUPFAM" id="SSF52172">
    <property type="entry name" value="CheY-like"/>
    <property type="match status" value="1"/>
</dbReference>
<dbReference type="PANTHER" id="PTHR43214">
    <property type="entry name" value="TWO-COMPONENT RESPONSE REGULATOR"/>
    <property type="match status" value="1"/>
</dbReference>
<dbReference type="PRINTS" id="PR00038">
    <property type="entry name" value="HTHLUXR"/>
</dbReference>
<name>A0A679IZF9_9HYPH</name>
<dbReference type="CDD" id="cd06170">
    <property type="entry name" value="LuxR_C_like"/>
    <property type="match status" value="1"/>
</dbReference>
<dbReference type="InterPro" id="IPR000792">
    <property type="entry name" value="Tscrpt_reg_LuxR_C"/>
</dbReference>
<dbReference type="InterPro" id="IPR058245">
    <property type="entry name" value="NreC/VraR/RcsB-like_REC"/>
</dbReference>
<dbReference type="PROSITE" id="PS50110">
    <property type="entry name" value="RESPONSE_REGULATORY"/>
    <property type="match status" value="1"/>
</dbReference>
<evidence type="ECO:0000259" key="5">
    <source>
        <dbReference type="PROSITE" id="PS50110"/>
    </source>
</evidence>
<dbReference type="InterPro" id="IPR001789">
    <property type="entry name" value="Sig_transdc_resp-reg_receiver"/>
</dbReference>
<dbReference type="InterPro" id="IPR016032">
    <property type="entry name" value="Sig_transdc_resp-reg_C-effctor"/>
</dbReference>
<evidence type="ECO:0000256" key="3">
    <source>
        <dbReference type="PROSITE-ProRule" id="PRU00169"/>
    </source>
</evidence>
<dbReference type="SUPFAM" id="SSF46894">
    <property type="entry name" value="C-terminal effector domain of the bipartite response regulators"/>
    <property type="match status" value="1"/>
</dbReference>
<protein>
    <submittedName>
        <fullName evidence="6">Virulence factors putative positive transcription regulator BvgA</fullName>
    </submittedName>
</protein>
<evidence type="ECO:0000256" key="2">
    <source>
        <dbReference type="ARBA" id="ARBA00023125"/>
    </source>
</evidence>
<sequence length="211" mass="23635">MTAVLVVDDHPVVLRGFRRLMEDAGVETIHEATDIMSAYRIFHRLRPPMVVADLRLQGEGLSGLSLIRRIHTLARETRILAFSMHNDPVIVSRALESGAIGYVFKDVRTAEFLKAFEAVRAGRSYLDHDLAVEIAVLQAGARRSPLADLSNREREILSLLSRGTSYQGIADTLSIKYRTVLNTCSAMRQKLGLRTLADLIRVAVDQEKRVR</sequence>
<keyword evidence="2" id="KW-0238">DNA-binding</keyword>
<organism evidence="6">
    <name type="scientific">Methylobacterium bullatum</name>
    <dbReference type="NCBI Taxonomy" id="570505"/>
    <lineage>
        <taxon>Bacteria</taxon>
        <taxon>Pseudomonadati</taxon>
        <taxon>Pseudomonadota</taxon>
        <taxon>Alphaproteobacteria</taxon>
        <taxon>Hyphomicrobiales</taxon>
        <taxon>Methylobacteriaceae</taxon>
        <taxon>Methylobacterium</taxon>
    </lineage>
</organism>
<dbReference type="PROSITE" id="PS50043">
    <property type="entry name" value="HTH_LUXR_2"/>
    <property type="match status" value="1"/>
</dbReference>
<dbReference type="GO" id="GO:0006355">
    <property type="term" value="P:regulation of DNA-templated transcription"/>
    <property type="evidence" value="ECO:0007669"/>
    <property type="project" value="InterPro"/>
</dbReference>
<dbReference type="InterPro" id="IPR036388">
    <property type="entry name" value="WH-like_DNA-bd_sf"/>
</dbReference>
<dbReference type="AlphaFoldDB" id="A0A679IZF9"/>
<proteinExistence type="predicted"/>
<keyword evidence="1 3" id="KW-0597">Phosphoprotein</keyword>
<dbReference type="Pfam" id="PF00072">
    <property type="entry name" value="Response_reg"/>
    <property type="match status" value="1"/>
</dbReference>